<feature type="region of interest" description="Disordered" evidence="1">
    <location>
        <begin position="153"/>
        <end position="172"/>
    </location>
</feature>
<dbReference type="RefSeq" id="WP_013419070.1">
    <property type="nucleotide sequence ID" value="NC_014664.1"/>
</dbReference>
<dbReference type="eggNOG" id="ENOG50346Z1">
    <property type="taxonomic scope" value="Bacteria"/>
</dbReference>
<feature type="region of interest" description="Disordered" evidence="1">
    <location>
        <begin position="1"/>
        <end position="33"/>
    </location>
</feature>
<dbReference type="AlphaFoldDB" id="E3I6M1"/>
<dbReference type="STRING" id="648757.Rvan_1411"/>
<feature type="compositionally biased region" description="Basic and acidic residues" evidence="1">
    <location>
        <begin position="153"/>
        <end position="163"/>
    </location>
</feature>
<sequence>MENDQRRQGRLLAFLNPDKEPGDARPAFSGSLTLPDDASERRIALWAHTTKKGHTLLAGRVSQSAQEQIAALLRPVSASETLIEEAQSDGKEFAVDPGEVLLFANIRKTPEHAQAPDYWGYFNPGNGEALMRVSVWAKTDARGKAMLSGALDVHEPARDLQRQRERHRGRSR</sequence>
<name>E3I6M1_RHOVT</name>
<organism evidence="2 3">
    <name type="scientific">Rhodomicrobium vannielii (strain ATCC 17100 / DSM 162 / LMG 4299 / NCIMB 10020 / ATH 3.1.1)</name>
    <dbReference type="NCBI Taxonomy" id="648757"/>
    <lineage>
        <taxon>Bacteria</taxon>
        <taxon>Pseudomonadati</taxon>
        <taxon>Pseudomonadota</taxon>
        <taxon>Alphaproteobacteria</taxon>
        <taxon>Hyphomicrobiales</taxon>
        <taxon>Hyphomicrobiaceae</taxon>
        <taxon>Rhodomicrobium</taxon>
    </lineage>
</organism>
<gene>
    <name evidence="2" type="ordered locus">Rvan_1411</name>
</gene>
<protein>
    <submittedName>
        <fullName evidence="2">Uncharacterized protein</fullName>
    </submittedName>
</protein>
<proteinExistence type="predicted"/>
<reference evidence="3" key="1">
    <citation type="journal article" date="2011" name="J. Bacteriol.">
        <title>Genome sequences of eight morphologically diverse alphaproteobacteria.</title>
        <authorList>
            <consortium name="US DOE Joint Genome Institute"/>
            <person name="Brown P.J."/>
            <person name="Kysela D.T."/>
            <person name="Buechlein A."/>
            <person name="Hemmerich C."/>
            <person name="Brun Y.V."/>
        </authorList>
    </citation>
    <scope>NUCLEOTIDE SEQUENCE [LARGE SCALE GENOMIC DNA]</scope>
    <source>
        <strain evidence="3">ATCC 17100 / ATH 3.1.1 / DSM 162 / LMG 4299</strain>
    </source>
</reference>
<dbReference type="Proteomes" id="UP000001399">
    <property type="component" value="Chromosome"/>
</dbReference>
<dbReference type="HOGENOM" id="CLU_1554095_0_0_5"/>
<dbReference type="EMBL" id="CP002292">
    <property type="protein sequence ID" value="ADP70668.1"/>
    <property type="molecule type" value="Genomic_DNA"/>
</dbReference>
<evidence type="ECO:0000256" key="1">
    <source>
        <dbReference type="SAM" id="MobiDB-lite"/>
    </source>
</evidence>
<evidence type="ECO:0000313" key="2">
    <source>
        <dbReference type="EMBL" id="ADP70668.1"/>
    </source>
</evidence>
<dbReference type="KEGG" id="rva:Rvan_1411"/>
<evidence type="ECO:0000313" key="3">
    <source>
        <dbReference type="Proteomes" id="UP000001399"/>
    </source>
</evidence>
<keyword evidence="3" id="KW-1185">Reference proteome</keyword>
<accession>E3I6M1</accession>
<dbReference type="OrthoDB" id="7960992at2"/>